<feature type="compositionally biased region" description="Polar residues" evidence="1">
    <location>
        <begin position="66"/>
        <end position="80"/>
    </location>
</feature>
<keyword evidence="3" id="KW-1185">Reference proteome</keyword>
<feature type="compositionally biased region" description="Basic and acidic residues" evidence="1">
    <location>
        <begin position="113"/>
        <end position="130"/>
    </location>
</feature>
<reference evidence="2 3" key="1">
    <citation type="journal article" date="2023" name="Commun. Biol.">
        <title>Reorganization of the ancestral sex-determining regions during the evolution of trioecy in Pleodorina starrii.</title>
        <authorList>
            <person name="Takahashi K."/>
            <person name="Suzuki S."/>
            <person name="Kawai-Toyooka H."/>
            <person name="Yamamoto K."/>
            <person name="Hamaji T."/>
            <person name="Ootsuki R."/>
            <person name="Yamaguchi H."/>
            <person name="Kawachi M."/>
            <person name="Higashiyama T."/>
            <person name="Nozaki H."/>
        </authorList>
    </citation>
    <scope>NUCLEOTIDE SEQUENCE [LARGE SCALE GENOMIC DNA]</scope>
    <source>
        <strain evidence="2 3">NIES-4479</strain>
    </source>
</reference>
<evidence type="ECO:0000313" key="2">
    <source>
        <dbReference type="EMBL" id="GLC60204.1"/>
    </source>
</evidence>
<evidence type="ECO:0000256" key="1">
    <source>
        <dbReference type="SAM" id="MobiDB-lite"/>
    </source>
</evidence>
<gene>
    <name evidence="2" type="primary">PLEST007587</name>
    <name evidence="2" type="ORF">PLESTB_001585200</name>
</gene>
<dbReference type="EMBL" id="BRXU01000033">
    <property type="protein sequence ID" value="GLC60204.1"/>
    <property type="molecule type" value="Genomic_DNA"/>
</dbReference>
<name>A0A9W6BXR0_9CHLO</name>
<feature type="compositionally biased region" description="Basic and acidic residues" evidence="1">
    <location>
        <begin position="171"/>
        <end position="180"/>
    </location>
</feature>
<comment type="caution">
    <text evidence="2">The sequence shown here is derived from an EMBL/GenBank/DDBJ whole genome shotgun (WGS) entry which is preliminary data.</text>
</comment>
<proteinExistence type="predicted"/>
<feature type="region of interest" description="Disordered" evidence="1">
    <location>
        <begin position="158"/>
        <end position="180"/>
    </location>
</feature>
<protein>
    <recommendedName>
        <fullName evidence="4">Casein kinase substrate phosphoprotein PP28 domain-containing protein</fullName>
    </recommendedName>
</protein>
<evidence type="ECO:0000313" key="3">
    <source>
        <dbReference type="Proteomes" id="UP001165080"/>
    </source>
</evidence>
<accession>A0A9W6BXR0</accession>
<feature type="region of interest" description="Disordered" evidence="1">
    <location>
        <begin position="1"/>
        <end position="130"/>
    </location>
</feature>
<dbReference type="Proteomes" id="UP001165080">
    <property type="component" value="Unassembled WGS sequence"/>
</dbReference>
<evidence type="ECO:0008006" key="4">
    <source>
        <dbReference type="Google" id="ProtNLM"/>
    </source>
</evidence>
<feature type="compositionally biased region" description="Acidic residues" evidence="1">
    <location>
        <begin position="22"/>
        <end position="32"/>
    </location>
</feature>
<sequence>MGKSRGGKYHHAKKGPRKGPAEEEGSDEEEFEPQQRGLGAQRANVGMLPPSDSEDEEGEAPASKGEASTSQPSGGQNKNAGQLPPSGSDDDDDDSSSDDDPTPEYLRTAPTARKKEPVVEPRSEEQVRKDLERLELIRKKREEDRLKRIATEGWDRFAPVSETNKPPGHVPSDHPSAKKE</sequence>
<feature type="compositionally biased region" description="Basic residues" evidence="1">
    <location>
        <begin position="1"/>
        <end position="17"/>
    </location>
</feature>
<feature type="compositionally biased region" description="Acidic residues" evidence="1">
    <location>
        <begin position="88"/>
        <end position="102"/>
    </location>
</feature>
<organism evidence="2 3">
    <name type="scientific">Pleodorina starrii</name>
    <dbReference type="NCBI Taxonomy" id="330485"/>
    <lineage>
        <taxon>Eukaryota</taxon>
        <taxon>Viridiplantae</taxon>
        <taxon>Chlorophyta</taxon>
        <taxon>core chlorophytes</taxon>
        <taxon>Chlorophyceae</taxon>
        <taxon>CS clade</taxon>
        <taxon>Chlamydomonadales</taxon>
        <taxon>Volvocaceae</taxon>
        <taxon>Pleodorina</taxon>
    </lineage>
</organism>
<dbReference type="AlphaFoldDB" id="A0A9W6BXR0"/>